<keyword evidence="7" id="KW-0813">Transport</keyword>
<dbReference type="EMBL" id="BSDR01000001">
    <property type="protein sequence ID" value="GLI35373.1"/>
    <property type="molecule type" value="Genomic_DNA"/>
</dbReference>
<dbReference type="GO" id="GO:0015031">
    <property type="term" value="P:protein transport"/>
    <property type="evidence" value="ECO:0007669"/>
    <property type="project" value="UniProtKB-KW"/>
</dbReference>
<keyword evidence="6 8" id="KW-0472">Membrane</keyword>
<dbReference type="RefSeq" id="WP_281795099.1">
    <property type="nucleotide sequence ID" value="NZ_BSDR01000001.1"/>
</dbReference>
<dbReference type="Proteomes" id="UP001144372">
    <property type="component" value="Unassembled WGS sequence"/>
</dbReference>
<dbReference type="AlphaFoldDB" id="A0A9W6FV19"/>
<evidence type="ECO:0000256" key="1">
    <source>
        <dbReference type="ARBA" id="ARBA00004162"/>
    </source>
</evidence>
<keyword evidence="4 7" id="KW-0812">Transmembrane</keyword>
<gene>
    <name evidence="9" type="ORF">DAMNIGENAA_28060</name>
</gene>
<evidence type="ECO:0000256" key="5">
    <source>
        <dbReference type="ARBA" id="ARBA00022989"/>
    </source>
</evidence>
<keyword evidence="7" id="KW-0653">Protein transport</keyword>
<evidence type="ECO:0000256" key="7">
    <source>
        <dbReference type="RuleBase" id="RU003879"/>
    </source>
</evidence>
<feature type="transmembrane region" description="Helical" evidence="8">
    <location>
        <begin position="12"/>
        <end position="36"/>
    </location>
</feature>
<evidence type="ECO:0000256" key="6">
    <source>
        <dbReference type="ARBA" id="ARBA00023136"/>
    </source>
</evidence>
<reference evidence="9" key="1">
    <citation type="submission" date="2022-12" db="EMBL/GenBank/DDBJ databases">
        <title>Reference genome sequencing for broad-spectrum identification of bacterial and archaeal isolates by mass spectrometry.</title>
        <authorList>
            <person name="Sekiguchi Y."/>
            <person name="Tourlousse D.M."/>
        </authorList>
    </citation>
    <scope>NUCLEOTIDE SEQUENCE</scope>
    <source>
        <strain evidence="9">ASRB1</strain>
    </source>
</reference>
<evidence type="ECO:0000256" key="2">
    <source>
        <dbReference type="ARBA" id="ARBA00005811"/>
    </source>
</evidence>
<dbReference type="GO" id="GO:0005886">
    <property type="term" value="C:plasma membrane"/>
    <property type="evidence" value="ECO:0007669"/>
    <property type="project" value="UniProtKB-SubCell"/>
</dbReference>
<comment type="similarity">
    <text evidence="2 7">Belongs to the ExbD/TolR family.</text>
</comment>
<dbReference type="PANTHER" id="PTHR30558">
    <property type="entry name" value="EXBD MEMBRANE COMPONENT OF PMF-DRIVEN MACROMOLECULE IMPORT SYSTEM"/>
    <property type="match status" value="1"/>
</dbReference>
<organism evidence="9 10">
    <name type="scientific">Desulforhabdus amnigena</name>
    <dbReference type="NCBI Taxonomy" id="40218"/>
    <lineage>
        <taxon>Bacteria</taxon>
        <taxon>Pseudomonadati</taxon>
        <taxon>Thermodesulfobacteriota</taxon>
        <taxon>Syntrophobacteria</taxon>
        <taxon>Syntrophobacterales</taxon>
        <taxon>Syntrophobacteraceae</taxon>
        <taxon>Desulforhabdus</taxon>
    </lineage>
</organism>
<comment type="subcellular location">
    <subcellularLocation>
        <location evidence="1">Cell membrane</location>
        <topology evidence="1">Single-pass membrane protein</topology>
    </subcellularLocation>
    <subcellularLocation>
        <location evidence="7">Cell membrane</location>
        <topology evidence="7">Single-pass type II membrane protein</topology>
    </subcellularLocation>
</comment>
<evidence type="ECO:0000313" key="10">
    <source>
        <dbReference type="Proteomes" id="UP001144372"/>
    </source>
</evidence>
<evidence type="ECO:0000313" key="9">
    <source>
        <dbReference type="EMBL" id="GLI35373.1"/>
    </source>
</evidence>
<sequence>MEFERRRRRHTHIDVAPLVDVVFNLLLFFVITYNVVADPAIKIRLPESKTADTQAEEQVVIALSKEGETYIGEQAVKLEELSSVVQQRLSEIKEPSVKIKADQDVPVGLLLKVVDAVKLSGCSAFSIATAKK</sequence>
<keyword evidence="3" id="KW-1003">Cell membrane</keyword>
<keyword evidence="5 8" id="KW-1133">Transmembrane helix</keyword>
<dbReference type="Pfam" id="PF02472">
    <property type="entry name" value="ExbD"/>
    <property type="match status" value="1"/>
</dbReference>
<evidence type="ECO:0000256" key="3">
    <source>
        <dbReference type="ARBA" id="ARBA00022475"/>
    </source>
</evidence>
<comment type="caution">
    <text evidence="9">The sequence shown here is derived from an EMBL/GenBank/DDBJ whole genome shotgun (WGS) entry which is preliminary data.</text>
</comment>
<evidence type="ECO:0000256" key="8">
    <source>
        <dbReference type="SAM" id="Phobius"/>
    </source>
</evidence>
<keyword evidence="10" id="KW-1185">Reference proteome</keyword>
<protein>
    <recommendedName>
        <fullName evidence="11">Biopolymer transporter ExbD</fullName>
    </recommendedName>
</protein>
<dbReference type="GO" id="GO:0022857">
    <property type="term" value="F:transmembrane transporter activity"/>
    <property type="evidence" value="ECO:0007669"/>
    <property type="project" value="InterPro"/>
</dbReference>
<evidence type="ECO:0008006" key="11">
    <source>
        <dbReference type="Google" id="ProtNLM"/>
    </source>
</evidence>
<name>A0A9W6FV19_9BACT</name>
<proteinExistence type="inferred from homology"/>
<dbReference type="Gene3D" id="3.30.420.270">
    <property type="match status" value="1"/>
</dbReference>
<evidence type="ECO:0000256" key="4">
    <source>
        <dbReference type="ARBA" id="ARBA00022692"/>
    </source>
</evidence>
<dbReference type="InterPro" id="IPR003400">
    <property type="entry name" value="ExbD"/>
</dbReference>
<dbReference type="PANTHER" id="PTHR30558:SF3">
    <property type="entry name" value="BIOPOLYMER TRANSPORT PROTEIN EXBD-RELATED"/>
    <property type="match status" value="1"/>
</dbReference>
<accession>A0A9W6FV19</accession>